<evidence type="ECO:0000313" key="1">
    <source>
        <dbReference type="Proteomes" id="UP000050741"/>
    </source>
</evidence>
<reference evidence="1" key="1">
    <citation type="submission" date="2013-12" db="EMBL/GenBank/DDBJ databases">
        <authorList>
            <person name="Aslett M."/>
        </authorList>
    </citation>
    <scope>NUCLEOTIDE SEQUENCE [LARGE SCALE GENOMIC DNA]</scope>
    <source>
        <strain evidence="1">Lindley</strain>
    </source>
</reference>
<proteinExistence type="predicted"/>
<reference evidence="1" key="2">
    <citation type="submission" date="2014-05" db="EMBL/GenBank/DDBJ databases">
        <title>The genome and life-stage specific transcriptomes of Globodera pallida elucidate key aspects of plant parasitism by a cyst nematode.</title>
        <authorList>
            <person name="Cotton J.A."/>
            <person name="Lilley C.J."/>
            <person name="Jones L.M."/>
            <person name="Kikuchi T."/>
            <person name="Reid A.J."/>
            <person name="Thorpe P."/>
            <person name="Tsai I.J."/>
            <person name="Beasley H."/>
            <person name="Blok V."/>
            <person name="Cock P.J.A."/>
            <person name="Van den Akker S.E."/>
            <person name="Holroyd N."/>
            <person name="Hunt M."/>
            <person name="Mantelin S."/>
            <person name="Naghra H."/>
            <person name="Pain A."/>
            <person name="Palomares-Rius J.E."/>
            <person name="Zarowiecki M."/>
            <person name="Berriman M."/>
            <person name="Jones J.T."/>
            <person name="Urwin P.E."/>
        </authorList>
    </citation>
    <scope>NUCLEOTIDE SEQUENCE [LARGE SCALE GENOMIC DNA]</scope>
    <source>
        <strain evidence="1">Lindley</strain>
    </source>
</reference>
<reference evidence="2" key="3">
    <citation type="submission" date="2016-06" db="UniProtKB">
        <authorList>
            <consortium name="WormBaseParasite"/>
        </authorList>
    </citation>
    <scope>IDENTIFICATION</scope>
</reference>
<name>A0A183C8P0_GLOPA</name>
<keyword evidence="1" id="KW-1185">Reference proteome</keyword>
<dbReference type="AlphaFoldDB" id="A0A183C8P0"/>
<dbReference type="Proteomes" id="UP000050741">
    <property type="component" value="Unassembled WGS sequence"/>
</dbReference>
<accession>A0A183C8P0</accession>
<organism evidence="1 2">
    <name type="scientific">Globodera pallida</name>
    <name type="common">Potato cyst nematode worm</name>
    <name type="synonym">Heterodera pallida</name>
    <dbReference type="NCBI Taxonomy" id="36090"/>
    <lineage>
        <taxon>Eukaryota</taxon>
        <taxon>Metazoa</taxon>
        <taxon>Ecdysozoa</taxon>
        <taxon>Nematoda</taxon>
        <taxon>Chromadorea</taxon>
        <taxon>Rhabditida</taxon>
        <taxon>Tylenchina</taxon>
        <taxon>Tylenchomorpha</taxon>
        <taxon>Tylenchoidea</taxon>
        <taxon>Heteroderidae</taxon>
        <taxon>Heteroderinae</taxon>
        <taxon>Globodera</taxon>
    </lineage>
</organism>
<evidence type="ECO:0000313" key="2">
    <source>
        <dbReference type="WBParaSite" id="GPLIN_000923600"/>
    </source>
</evidence>
<sequence length="372" mass="42408">MPSTANTWKKRNQIKVSNDVWWNVFEWILRAELGLKVALLSARFDAIVDTFLREKRWSLGVMKIIRRTEDEAGGKIAIACFNGAGNIIKTFPIAERPLPNGVIAFERIHLSHVDNDVVEFLHHLQPLFIKKGINLTLNVSHWTSGLPNWAITAPEVWPMVAENTVRLRIHDEYGLIAQSHRISPDIIGQCANLRLIDSRDLFPEGPADDGTALSPAQALSQWLHLPRGDGWPKVLLCEEVWPFGEKVEGLKKAFVEASFPVNFIVRLILHHLEGGPFELSNERTGERLTMELIDDAGGEEVQQGIEEEEEGAFEDDEDDRMTHYIPVKHKLWLLKRCPIERPKDWGHWEAEAIGWSWDSANNVIEVDDEDLY</sequence>
<dbReference type="WBParaSite" id="GPLIN_000923600">
    <property type="protein sequence ID" value="GPLIN_000923600"/>
    <property type="gene ID" value="GPLIN_000923600"/>
</dbReference>
<protein>
    <submittedName>
        <fullName evidence="2">F-box domain-containing protein</fullName>
    </submittedName>
</protein>